<dbReference type="GO" id="GO:0005694">
    <property type="term" value="C:chromosome"/>
    <property type="evidence" value="ECO:0007669"/>
    <property type="project" value="TreeGrafter"/>
</dbReference>
<sequence>MAKKKVFSIGTALSQGLEETIESAQNYSSELRVDVIPLKKIELDPTNPRDLALTMQDVQDGINDADKDKSRKLNELASLESMAHSIKTQGIINPIMVYKHGEQYRLVAGERRTLASILAGKSDIQAKILDGKPDQLKVGLLQWIENIERSDLTLWERINNLKMIVDAYAKSRNIQPTQITASDLGDLIGCVKSHAANYKTVLNADTELTQLIAENKIKNLEKAALISDIKEPDIREQAVNACIAGATLKQLKNLADHAKIKPIVIKQVEKRGRQSSSINFGMTKNTNVARAVIESLLANKSLAHLKSSFSNIDWSDHRLVAETFKQLLRTLEKVHS</sequence>
<dbReference type="Gene3D" id="3.90.1530.30">
    <property type="match status" value="1"/>
</dbReference>
<dbReference type="AlphaFoldDB" id="A0A370GFC4"/>
<dbReference type="NCBIfam" id="TIGR00180">
    <property type="entry name" value="parB_part"/>
    <property type="match status" value="1"/>
</dbReference>
<dbReference type="SUPFAM" id="SSF110849">
    <property type="entry name" value="ParB/Sulfiredoxin"/>
    <property type="match status" value="1"/>
</dbReference>
<dbReference type="InterPro" id="IPR036086">
    <property type="entry name" value="ParB/Sulfiredoxin_sf"/>
</dbReference>
<dbReference type="Pfam" id="PF17762">
    <property type="entry name" value="HTH_ParB"/>
    <property type="match status" value="1"/>
</dbReference>
<dbReference type="SUPFAM" id="SSF109709">
    <property type="entry name" value="KorB DNA-binding domain-like"/>
    <property type="match status" value="1"/>
</dbReference>
<dbReference type="RefSeq" id="WP_114834983.1">
    <property type="nucleotide sequence ID" value="NZ_LR699117.1"/>
</dbReference>
<keyword evidence="5" id="KW-1185">Reference proteome</keyword>
<protein>
    <submittedName>
        <fullName evidence="4">ParB family chromosome partitioning protein</fullName>
    </submittedName>
</protein>
<dbReference type="GO" id="GO:0007059">
    <property type="term" value="P:chromosome segregation"/>
    <property type="evidence" value="ECO:0007669"/>
    <property type="project" value="UniProtKB-KW"/>
</dbReference>
<keyword evidence="2" id="KW-0159">Chromosome partition</keyword>
<dbReference type="InterPro" id="IPR003115">
    <property type="entry name" value="ParB_N"/>
</dbReference>
<dbReference type="PANTHER" id="PTHR33375:SF1">
    <property type="entry name" value="CHROMOSOME-PARTITIONING PROTEIN PARB-RELATED"/>
    <property type="match status" value="1"/>
</dbReference>
<evidence type="ECO:0000256" key="1">
    <source>
        <dbReference type="ARBA" id="ARBA00006295"/>
    </source>
</evidence>
<evidence type="ECO:0000259" key="3">
    <source>
        <dbReference type="SMART" id="SM00470"/>
    </source>
</evidence>
<dbReference type="SMART" id="SM00470">
    <property type="entry name" value="ParB"/>
    <property type="match status" value="1"/>
</dbReference>
<dbReference type="InterPro" id="IPR004437">
    <property type="entry name" value="ParB/RepB/Spo0J"/>
</dbReference>
<dbReference type="OrthoDB" id="5645128at2"/>
<evidence type="ECO:0000313" key="5">
    <source>
        <dbReference type="Proteomes" id="UP000254720"/>
    </source>
</evidence>
<organism evidence="4 5">
    <name type="scientific">Aquicella lusitana</name>
    <dbReference type="NCBI Taxonomy" id="254246"/>
    <lineage>
        <taxon>Bacteria</taxon>
        <taxon>Pseudomonadati</taxon>
        <taxon>Pseudomonadota</taxon>
        <taxon>Gammaproteobacteria</taxon>
        <taxon>Legionellales</taxon>
        <taxon>Coxiellaceae</taxon>
        <taxon>Aquicella</taxon>
    </lineage>
</organism>
<dbReference type="Gene3D" id="1.10.10.2830">
    <property type="match status" value="1"/>
</dbReference>
<gene>
    <name evidence="4" type="ORF">C8D86_1212</name>
</gene>
<proteinExistence type="inferred from homology"/>
<dbReference type="GO" id="GO:0003677">
    <property type="term" value="F:DNA binding"/>
    <property type="evidence" value="ECO:0007669"/>
    <property type="project" value="InterPro"/>
</dbReference>
<feature type="domain" description="ParB-like N-terminal" evidence="3">
    <location>
        <begin position="58"/>
        <end position="147"/>
    </location>
</feature>
<dbReference type="Proteomes" id="UP000254720">
    <property type="component" value="Unassembled WGS sequence"/>
</dbReference>
<dbReference type="InterPro" id="IPR050336">
    <property type="entry name" value="Chromosome_partition/occlusion"/>
</dbReference>
<evidence type="ECO:0000313" key="4">
    <source>
        <dbReference type="EMBL" id="RDI41104.1"/>
    </source>
</evidence>
<name>A0A370GFC4_9COXI</name>
<dbReference type="InterPro" id="IPR041468">
    <property type="entry name" value="HTH_ParB/Spo0J"/>
</dbReference>
<dbReference type="PANTHER" id="PTHR33375">
    <property type="entry name" value="CHROMOSOME-PARTITIONING PROTEIN PARB-RELATED"/>
    <property type="match status" value="1"/>
</dbReference>
<accession>A0A370GFC4</accession>
<comment type="similarity">
    <text evidence="1">Belongs to the ParB family.</text>
</comment>
<dbReference type="Pfam" id="PF02195">
    <property type="entry name" value="ParB_N"/>
    <property type="match status" value="1"/>
</dbReference>
<evidence type="ECO:0000256" key="2">
    <source>
        <dbReference type="ARBA" id="ARBA00022829"/>
    </source>
</evidence>
<dbReference type="EMBL" id="QQAX01000021">
    <property type="protein sequence ID" value="RDI41104.1"/>
    <property type="molecule type" value="Genomic_DNA"/>
</dbReference>
<comment type="caution">
    <text evidence="4">The sequence shown here is derived from an EMBL/GenBank/DDBJ whole genome shotgun (WGS) entry which is preliminary data.</text>
</comment>
<reference evidence="4 5" key="1">
    <citation type="submission" date="2018-07" db="EMBL/GenBank/DDBJ databases">
        <title>Genomic Encyclopedia of Type Strains, Phase IV (KMG-IV): sequencing the most valuable type-strain genomes for metagenomic binning, comparative biology and taxonomic classification.</title>
        <authorList>
            <person name="Goeker M."/>
        </authorList>
    </citation>
    <scope>NUCLEOTIDE SEQUENCE [LARGE SCALE GENOMIC DNA]</scope>
    <source>
        <strain evidence="4 5">DSM 16500</strain>
    </source>
</reference>